<dbReference type="PANTHER" id="PTHR35889:SF3">
    <property type="entry name" value="F-BOX DOMAIN-CONTAINING PROTEIN"/>
    <property type="match status" value="1"/>
</dbReference>
<evidence type="ECO:0000256" key="1">
    <source>
        <dbReference type="ARBA" id="ARBA00022617"/>
    </source>
</evidence>
<dbReference type="InterPro" id="IPR022655">
    <property type="entry name" value="DUF1553"/>
</dbReference>
<evidence type="ECO:0000256" key="3">
    <source>
        <dbReference type="ARBA" id="ARBA00023004"/>
    </source>
</evidence>
<dbReference type="PANTHER" id="PTHR35889">
    <property type="entry name" value="CYCLOINULO-OLIGOSACCHARIDE FRUCTANOTRANSFERASE-RELATED"/>
    <property type="match status" value="1"/>
</dbReference>
<keyword evidence="1 4" id="KW-0349">Heme</keyword>
<evidence type="ECO:0000313" key="6">
    <source>
        <dbReference type="EMBL" id="MFC6644635.1"/>
    </source>
</evidence>
<keyword evidence="3 4" id="KW-0408">Iron</keyword>
<dbReference type="Proteomes" id="UP001596391">
    <property type="component" value="Unassembled WGS sequence"/>
</dbReference>
<dbReference type="InterPro" id="IPR009056">
    <property type="entry name" value="Cyt_c-like_dom"/>
</dbReference>
<proteinExistence type="predicted"/>
<dbReference type="PROSITE" id="PS51007">
    <property type="entry name" value="CYTC"/>
    <property type="match status" value="2"/>
</dbReference>
<evidence type="ECO:0000256" key="2">
    <source>
        <dbReference type="ARBA" id="ARBA00022723"/>
    </source>
</evidence>
<reference evidence="7" key="1">
    <citation type="journal article" date="2019" name="Int. J. Syst. Evol. Microbiol.">
        <title>The Global Catalogue of Microorganisms (GCM) 10K type strain sequencing project: providing services to taxonomists for standard genome sequencing and annotation.</title>
        <authorList>
            <consortium name="The Broad Institute Genomics Platform"/>
            <consortium name="The Broad Institute Genome Sequencing Center for Infectious Disease"/>
            <person name="Wu L."/>
            <person name="Ma J."/>
        </authorList>
    </citation>
    <scope>NUCLEOTIDE SEQUENCE [LARGE SCALE GENOMIC DNA]</scope>
    <source>
        <strain evidence="7">CGMCC 1.16026</strain>
    </source>
</reference>
<dbReference type="Pfam" id="PF07587">
    <property type="entry name" value="PSD1"/>
    <property type="match status" value="1"/>
</dbReference>
<keyword evidence="2 4" id="KW-0479">Metal-binding</keyword>
<protein>
    <submittedName>
        <fullName evidence="6">PSD1 and planctomycete cytochrome C domain-containing protein</fullName>
    </submittedName>
</protein>
<dbReference type="InterPro" id="IPR036909">
    <property type="entry name" value="Cyt_c-like_dom_sf"/>
</dbReference>
<evidence type="ECO:0000259" key="5">
    <source>
        <dbReference type="PROSITE" id="PS51007"/>
    </source>
</evidence>
<dbReference type="RefSeq" id="WP_390233866.1">
    <property type="nucleotide sequence ID" value="NZ_JBHSWI010000001.1"/>
</dbReference>
<dbReference type="Gene3D" id="1.10.760.10">
    <property type="entry name" value="Cytochrome c-like domain"/>
    <property type="match status" value="1"/>
</dbReference>
<accession>A0ABW1Z4Z5</accession>
<dbReference type="EMBL" id="JBHSWI010000001">
    <property type="protein sequence ID" value="MFC6644635.1"/>
    <property type="molecule type" value="Genomic_DNA"/>
</dbReference>
<name>A0ABW1Z4Z5_9BACT</name>
<evidence type="ECO:0000313" key="7">
    <source>
        <dbReference type="Proteomes" id="UP001596391"/>
    </source>
</evidence>
<organism evidence="6 7">
    <name type="scientific">Granulicella cerasi</name>
    <dbReference type="NCBI Taxonomy" id="741063"/>
    <lineage>
        <taxon>Bacteria</taxon>
        <taxon>Pseudomonadati</taxon>
        <taxon>Acidobacteriota</taxon>
        <taxon>Terriglobia</taxon>
        <taxon>Terriglobales</taxon>
        <taxon>Acidobacteriaceae</taxon>
        <taxon>Granulicella</taxon>
    </lineage>
</organism>
<dbReference type="SUPFAM" id="SSF46626">
    <property type="entry name" value="Cytochrome c"/>
    <property type="match status" value="1"/>
</dbReference>
<sequence length="892" mass="99451">MVSAAGFAQASPESTRAQAVFQQSCYGCHTAKMKGGLRVDSLPAMLKGGDSGPAVVPGDPDASLLLKAIRYKDQELQMPPKGKLPDADIDAVAAWIKAGAPDLPVVADASNAPKASLASAKEQYFENKVRPLLAANCYTCHTSRAAGGLRLDSRQAILTGGKDGPAANLQDPDKSLLLTAVHYLDRNLQMPPKKPLDPTQTAVLEQWIKDGMVWPAGDERMNAVVTDKDRKFWSYQVPAMPAVPDVKSAWAYNDIDRFLLAKMEAEHLTPVADADKRTLLRRVTFDLTGLPPTPVEINAFLRDKTQNAYEKVVDRLLASKAYGERWGRMWMDVVRYSDTTGEGADYPIPEMYKYRDYIVASFNEDKPYDRFIREQIAGDLLPYKSEPEHWNNVIATGYVANANRYEDHVSDTVDNIGYAYLGTSIACARCHDHKFDPIPTADYYGIYGIFASTVYSTSGAEESRYERNMVYRDPNVVKSQKYIDFEAQLKPIADSIHAVHQLPYFDDILPALEARRMALFANVPKFEDAYAVMEGKPHDEYIQHLGDKKNLGDRVPRHFLQTLGNWQMPADTKDSGRLELANWIASPQNPLTARVMVNRLWQGHFGTGIVATPNDFGVRGVAPSNQPLLDYLAVSFMKNGWSMKAMQREMVLSHAYRLSSDDSEANAKIDPDDVTLWRHARSRMDAEEIRDAMLQTSGLIDESPAGEHPFPAEGQWNYSGHVPFHAVYETNRRTLYVMTQRSRRHPYLGIFDGADSTMSVGTRDHSITPLQSLYFMNGDFTKQCAARLTTGILAVHLKEDEQINRAFLLIYGRSATKDEITHAQEFLHSVSAIYKQHGKPMATGMGAGLHQVAMTNTPAATTPPLADNEAYTQAFGNFIQALYASNEFMFLD</sequence>
<feature type="domain" description="Cytochrome c" evidence="5">
    <location>
        <begin position="12"/>
        <end position="100"/>
    </location>
</feature>
<dbReference type="Pfam" id="PF07583">
    <property type="entry name" value="PSCyt2"/>
    <property type="match status" value="1"/>
</dbReference>
<dbReference type="InterPro" id="IPR011444">
    <property type="entry name" value="DUF1549"/>
</dbReference>
<keyword evidence="7" id="KW-1185">Reference proteome</keyword>
<dbReference type="Pfam" id="PF07635">
    <property type="entry name" value="PSCyt1"/>
    <property type="match status" value="2"/>
</dbReference>
<dbReference type="InterPro" id="IPR011429">
    <property type="entry name" value="Cyt_c_Planctomycete-type"/>
</dbReference>
<evidence type="ECO:0000256" key="4">
    <source>
        <dbReference type="PROSITE-ProRule" id="PRU00433"/>
    </source>
</evidence>
<gene>
    <name evidence="6" type="ORF">ACFQBQ_03320</name>
</gene>
<comment type="caution">
    <text evidence="6">The sequence shown here is derived from an EMBL/GenBank/DDBJ whole genome shotgun (WGS) entry which is preliminary data.</text>
</comment>
<feature type="domain" description="Cytochrome c" evidence="5">
    <location>
        <begin position="116"/>
        <end position="263"/>
    </location>
</feature>